<feature type="signal peptide" evidence="2">
    <location>
        <begin position="1"/>
        <end position="27"/>
    </location>
</feature>
<keyword evidence="2" id="KW-0732">Signal</keyword>
<dbReference type="OrthoDB" id="1924787at2759"/>
<dbReference type="EMBL" id="KQ242194">
    <property type="protein sequence ID" value="KNC80141.1"/>
    <property type="molecule type" value="Genomic_DNA"/>
</dbReference>
<dbReference type="STRING" id="667725.A0A0L0FUB6"/>
<protein>
    <recommendedName>
        <fullName evidence="3">Exostosin GT47 domain-containing protein</fullName>
    </recommendedName>
</protein>
<gene>
    <name evidence="4" type="ORF">SARC_07493</name>
</gene>
<evidence type="ECO:0000313" key="5">
    <source>
        <dbReference type="Proteomes" id="UP000054560"/>
    </source>
</evidence>
<proteinExistence type="inferred from homology"/>
<dbReference type="Pfam" id="PF03016">
    <property type="entry name" value="Exostosin_GT47"/>
    <property type="match status" value="1"/>
</dbReference>
<evidence type="ECO:0000256" key="2">
    <source>
        <dbReference type="SAM" id="SignalP"/>
    </source>
</evidence>
<dbReference type="RefSeq" id="XP_014154043.1">
    <property type="nucleotide sequence ID" value="XM_014298568.1"/>
</dbReference>
<dbReference type="Proteomes" id="UP000054560">
    <property type="component" value="Unassembled WGS sequence"/>
</dbReference>
<dbReference type="eggNOG" id="KOG1021">
    <property type="taxonomic scope" value="Eukaryota"/>
</dbReference>
<evidence type="ECO:0000259" key="3">
    <source>
        <dbReference type="Pfam" id="PF03016"/>
    </source>
</evidence>
<evidence type="ECO:0000256" key="1">
    <source>
        <dbReference type="ARBA" id="ARBA00010271"/>
    </source>
</evidence>
<feature type="chain" id="PRO_5005538988" description="Exostosin GT47 domain-containing protein" evidence="2">
    <location>
        <begin position="28"/>
        <end position="483"/>
    </location>
</feature>
<feature type="domain" description="Exostosin GT47" evidence="3">
    <location>
        <begin position="149"/>
        <end position="401"/>
    </location>
</feature>
<dbReference type="PANTHER" id="PTHR11062:SF59">
    <property type="entry name" value="EXOSTOSIN FAMILY PROTEIN"/>
    <property type="match status" value="1"/>
</dbReference>
<dbReference type="InterPro" id="IPR040911">
    <property type="entry name" value="Exostosin_GT47"/>
</dbReference>
<dbReference type="AlphaFoldDB" id="A0A0L0FUB6"/>
<dbReference type="GO" id="GO:0016757">
    <property type="term" value="F:glycosyltransferase activity"/>
    <property type="evidence" value="ECO:0007669"/>
    <property type="project" value="InterPro"/>
</dbReference>
<keyword evidence="5" id="KW-1185">Reference proteome</keyword>
<dbReference type="GeneID" id="25907997"/>
<name>A0A0L0FUB6_9EUKA</name>
<reference evidence="4 5" key="1">
    <citation type="submission" date="2011-02" db="EMBL/GenBank/DDBJ databases">
        <title>The Genome Sequence of Sphaeroforma arctica JP610.</title>
        <authorList>
            <consortium name="The Broad Institute Genome Sequencing Platform"/>
            <person name="Russ C."/>
            <person name="Cuomo C."/>
            <person name="Young S.K."/>
            <person name="Zeng Q."/>
            <person name="Gargeya S."/>
            <person name="Alvarado L."/>
            <person name="Berlin A."/>
            <person name="Chapman S.B."/>
            <person name="Chen Z."/>
            <person name="Freedman E."/>
            <person name="Gellesch M."/>
            <person name="Goldberg J."/>
            <person name="Griggs A."/>
            <person name="Gujja S."/>
            <person name="Heilman E."/>
            <person name="Heiman D."/>
            <person name="Howarth C."/>
            <person name="Mehta T."/>
            <person name="Neiman D."/>
            <person name="Pearson M."/>
            <person name="Roberts A."/>
            <person name="Saif S."/>
            <person name="Shea T."/>
            <person name="Shenoy N."/>
            <person name="Sisk P."/>
            <person name="Stolte C."/>
            <person name="Sykes S."/>
            <person name="White J."/>
            <person name="Yandava C."/>
            <person name="Burger G."/>
            <person name="Gray M.W."/>
            <person name="Holland P.W.H."/>
            <person name="King N."/>
            <person name="Lang F.B.F."/>
            <person name="Roger A.J."/>
            <person name="Ruiz-Trillo I."/>
            <person name="Haas B."/>
            <person name="Nusbaum C."/>
            <person name="Birren B."/>
        </authorList>
    </citation>
    <scope>NUCLEOTIDE SEQUENCE [LARGE SCALE GENOMIC DNA]</scope>
    <source>
        <strain evidence="4 5">JP610</strain>
    </source>
</reference>
<accession>A0A0L0FUB6</accession>
<dbReference type="PANTHER" id="PTHR11062">
    <property type="entry name" value="EXOSTOSIN HEPARAN SULFATE GLYCOSYLTRANSFERASE -RELATED"/>
    <property type="match status" value="1"/>
</dbReference>
<dbReference type="InterPro" id="IPR004263">
    <property type="entry name" value="Exostosin"/>
</dbReference>
<evidence type="ECO:0000313" key="4">
    <source>
        <dbReference type="EMBL" id="KNC80141.1"/>
    </source>
</evidence>
<sequence length="483" mass="53972">MYRAIITIGTISVSISVLVALASLSSASRETEQEKQLRRSSMPVVNISHSVNDMQSMPSVATSVRKPLFGLISEQKDYADMRENMRIFIYPHEHLRMPLTREQVKMVDKGHAPRLVHDEGNGTFSIPIESDFIPFPSDGTFQAGSVIVNNMRSTPGLLTKNPKGAQFFFIPVSCSGIREVAVSRRSGGVLAEMALSYYIDHISHAYPHWNETMGANHFYICMHMGAGVSASSHKMVQKNVIAVVAAGDYSTLYFSPHKDISIPPHVASRQLDALRRKITRDMTETISTRRSLAFFAGRLDRGRLRPHLTKAYGRDTDIILRDHMSTSAYVKGLSSTRFCLVPRGTKVNSPRINEVLAYDCVPVIIADFYHLPYTGIVDWAGFSVIVPENDVDRLKPILESIPQDTYDELLSNVRKVRAMFEFHTPAAKEGDAFFAFLLMLWQKRHVISIESFATAYDLMHSTDTVESFLSIGTVDSAEGFVSP</sequence>
<comment type="similarity">
    <text evidence="1">Belongs to the glycosyltransferase 47 family.</text>
</comment>
<organism evidence="4 5">
    <name type="scientific">Sphaeroforma arctica JP610</name>
    <dbReference type="NCBI Taxonomy" id="667725"/>
    <lineage>
        <taxon>Eukaryota</taxon>
        <taxon>Ichthyosporea</taxon>
        <taxon>Ichthyophonida</taxon>
        <taxon>Sphaeroforma</taxon>
    </lineage>
</organism>